<dbReference type="EMBL" id="FPAB01000003">
    <property type="protein sequence ID" value="SFS68872.1"/>
    <property type="molecule type" value="Genomic_DNA"/>
</dbReference>
<keyword evidence="2" id="KW-1185">Reference proteome</keyword>
<reference evidence="2" key="1">
    <citation type="submission" date="2016-10" db="EMBL/GenBank/DDBJ databases">
        <authorList>
            <person name="Varghese N."/>
            <person name="Submissions S."/>
        </authorList>
    </citation>
    <scope>NUCLEOTIDE SEQUENCE [LARGE SCALE GENOMIC DNA]</scope>
    <source>
        <strain evidence="2">CGMCC 4.7047</strain>
    </source>
</reference>
<organism evidence="1 2">
    <name type="scientific">Streptomyces harbinensis</name>
    <dbReference type="NCBI Taxonomy" id="1176198"/>
    <lineage>
        <taxon>Bacteria</taxon>
        <taxon>Bacillati</taxon>
        <taxon>Actinomycetota</taxon>
        <taxon>Actinomycetes</taxon>
        <taxon>Kitasatosporales</taxon>
        <taxon>Streptomycetaceae</taxon>
        <taxon>Streptomyces</taxon>
    </lineage>
</organism>
<sequence>MIVPGGPVPALSCYSTTLVAALRGRVPDPALRLALAVRLRLLDGRPDGVLAFSHHDRIDAGPGGRRLSHRSAASWPAAAAGLAAALERGGPVIAVGNTATMPWAPSSGGAGVPHWLLIDAHRDDHWHVRDSFEALLPHGEHRPYAGRLDDAALRAVLTPCGPLPVEVGLRDRYALGAPVPAPAATHYRWLVWEAPGLLPVRIGGRAPVPPPARDDGGGRPGVLEGTAPVLSRLARRLGEDPAALARHADDLWAAARHHQHRLGVLAGAGLLPAAPAARAADAWGELPRALRFALASAERGRPRPALVARACEAVIDAMSHLTPEETPR</sequence>
<evidence type="ECO:0000313" key="1">
    <source>
        <dbReference type="EMBL" id="SFS68872.1"/>
    </source>
</evidence>
<proteinExistence type="predicted"/>
<dbReference type="Proteomes" id="UP000198873">
    <property type="component" value="Unassembled WGS sequence"/>
</dbReference>
<dbReference type="AlphaFoldDB" id="A0A1I6RW14"/>
<dbReference type="STRING" id="1176198.SAMN05444716_103511"/>
<accession>A0A1I6RW14</accession>
<evidence type="ECO:0000313" key="2">
    <source>
        <dbReference type="Proteomes" id="UP000198873"/>
    </source>
</evidence>
<gene>
    <name evidence="1" type="ORF">SAMN05444716_103511</name>
</gene>
<dbReference type="RefSeq" id="WP_093842832.1">
    <property type="nucleotide sequence ID" value="NZ_FPAB01000003.1"/>
</dbReference>
<name>A0A1I6RW14_9ACTN</name>
<protein>
    <submittedName>
        <fullName evidence="1">Uncharacterized protein</fullName>
    </submittedName>
</protein>